<organism evidence="3 4">
    <name type="scientific">Nothoprocta perdicaria</name>
    <name type="common">Chilean tinamou</name>
    <name type="synonym">Crypturus perdicarius</name>
    <dbReference type="NCBI Taxonomy" id="30464"/>
    <lineage>
        <taxon>Eukaryota</taxon>
        <taxon>Metazoa</taxon>
        <taxon>Chordata</taxon>
        <taxon>Craniata</taxon>
        <taxon>Vertebrata</taxon>
        <taxon>Euteleostomi</taxon>
        <taxon>Archelosauria</taxon>
        <taxon>Archosauria</taxon>
        <taxon>Dinosauria</taxon>
        <taxon>Saurischia</taxon>
        <taxon>Theropoda</taxon>
        <taxon>Coelurosauria</taxon>
        <taxon>Aves</taxon>
        <taxon>Palaeognathae</taxon>
        <taxon>Tinamiformes</taxon>
        <taxon>Tinamidae</taxon>
        <taxon>Nothoprocta</taxon>
    </lineage>
</organism>
<feature type="compositionally biased region" description="Low complexity" evidence="1">
    <location>
        <begin position="151"/>
        <end position="173"/>
    </location>
</feature>
<dbReference type="Pfam" id="PF14161">
    <property type="entry name" value="FAM110_N"/>
    <property type="match status" value="1"/>
</dbReference>
<reference evidence="3" key="2">
    <citation type="submission" date="2025-09" db="UniProtKB">
        <authorList>
            <consortium name="Ensembl"/>
        </authorList>
    </citation>
    <scope>IDENTIFICATION</scope>
</reference>
<dbReference type="Proteomes" id="UP000694420">
    <property type="component" value="Unplaced"/>
</dbReference>
<reference evidence="3" key="1">
    <citation type="submission" date="2025-08" db="UniProtKB">
        <authorList>
            <consortium name="Ensembl"/>
        </authorList>
    </citation>
    <scope>IDENTIFICATION</scope>
</reference>
<feature type="region of interest" description="Disordered" evidence="1">
    <location>
        <begin position="281"/>
        <end position="322"/>
    </location>
</feature>
<protein>
    <submittedName>
        <fullName evidence="3">Family with sequence similarity 110 member A</fullName>
    </submittedName>
</protein>
<evidence type="ECO:0000313" key="3">
    <source>
        <dbReference type="Ensembl" id="ENSNPEP00000010686.1"/>
    </source>
</evidence>
<dbReference type="PANTHER" id="PTHR14758">
    <property type="entry name" value="AGAP005440-PA"/>
    <property type="match status" value="1"/>
</dbReference>
<sequence>MPAGNAPPAGARKPAAPLASAMPFRILNKGPEYFRRAAELGARKPSAVERLEADKAKYVKSQRVASTRQEPVRPPLPQPPLAPAVRRAALVPGRRVPVGPRRLEPGAPKPSLDLEILNNLINVCDGPFPPVESLRGAGSGWSWWGAAPCPKPGHTGAPTAAPSPAAPLAPASRGGRETTGESGTRVRPLHGLRAPARSRWGRFPLLGLRRRGGMRGRWGRPALEARGPDEHAGALERVAGPLEVVPADAVELADVVPRRVVDAVEVGEAAGVEPPAWRREWSRGHRRRGPEGLWGRPPAPAHLPRASGRTCTGSCRGRRRGC</sequence>
<dbReference type="InterPro" id="IPR025740">
    <property type="entry name" value="FAM110"/>
</dbReference>
<proteinExistence type="predicted"/>
<feature type="region of interest" description="Disordered" evidence="1">
    <location>
        <begin position="60"/>
        <end position="81"/>
    </location>
</feature>
<evidence type="ECO:0000259" key="2">
    <source>
        <dbReference type="Pfam" id="PF14161"/>
    </source>
</evidence>
<dbReference type="PANTHER" id="PTHR14758:SF4">
    <property type="entry name" value="PROTEIN FAM110A"/>
    <property type="match status" value="1"/>
</dbReference>
<dbReference type="InterPro" id="IPR025739">
    <property type="entry name" value="FAM110_N"/>
</dbReference>
<accession>A0A8C6ZCP6</accession>
<evidence type="ECO:0000313" key="4">
    <source>
        <dbReference type="Proteomes" id="UP000694420"/>
    </source>
</evidence>
<keyword evidence="4" id="KW-1185">Reference proteome</keyword>
<feature type="region of interest" description="Disordered" evidence="1">
    <location>
        <begin position="151"/>
        <end position="187"/>
    </location>
</feature>
<dbReference type="Ensembl" id="ENSNPET00000010964.1">
    <property type="protein sequence ID" value="ENSNPEP00000010686.1"/>
    <property type="gene ID" value="ENSNPEG00000008040.1"/>
</dbReference>
<feature type="domain" description="Centrosome-associated FAM110 N-terminal" evidence="2">
    <location>
        <begin position="13"/>
        <end position="113"/>
    </location>
</feature>
<dbReference type="AlphaFoldDB" id="A0A8C6ZCP6"/>
<feature type="region of interest" description="Disordered" evidence="1">
    <location>
        <begin position="1"/>
        <end position="20"/>
    </location>
</feature>
<evidence type="ECO:0000256" key="1">
    <source>
        <dbReference type="SAM" id="MobiDB-lite"/>
    </source>
</evidence>
<feature type="compositionally biased region" description="Pro residues" evidence="1">
    <location>
        <begin position="72"/>
        <end position="81"/>
    </location>
</feature>
<name>A0A8C6ZCP6_NOTPE</name>